<dbReference type="InterPro" id="IPR002734">
    <property type="entry name" value="RibDG_C"/>
</dbReference>
<proteinExistence type="predicted"/>
<evidence type="ECO:0000259" key="1">
    <source>
        <dbReference type="Pfam" id="PF01872"/>
    </source>
</evidence>
<dbReference type="SUPFAM" id="SSF53597">
    <property type="entry name" value="Dihydrofolate reductase-like"/>
    <property type="match status" value="1"/>
</dbReference>
<evidence type="ECO:0000313" key="2">
    <source>
        <dbReference type="EMBL" id="MCH5596716.1"/>
    </source>
</evidence>
<sequence length="186" mass="20889">MREIQLIVHISLDGFVASESGSLDGFQPGEDNLAFVTDIAEQADTILSGRVTYDMLNVYWPTAAKNPAATKAEVRYSNWYNDTNKIIVSRTLKGSNEMVLSEDFISNVKEIKSKPGKPIVIFGSPSVAGQLMEHNLIDVYWIFVNPVIFGKGIPWFKTLNESKKLKITETRKFINGEMGLKYHLTK</sequence>
<dbReference type="InterPro" id="IPR050765">
    <property type="entry name" value="Riboflavin_Biosynth_HTPR"/>
</dbReference>
<keyword evidence="3" id="KW-1185">Reference proteome</keyword>
<dbReference type="Gene3D" id="3.40.430.10">
    <property type="entry name" value="Dihydrofolate Reductase, subunit A"/>
    <property type="match status" value="1"/>
</dbReference>
<accession>A0ABS9SEC7</accession>
<dbReference type="InterPro" id="IPR024072">
    <property type="entry name" value="DHFR-like_dom_sf"/>
</dbReference>
<feature type="domain" description="Bacterial bifunctional deaminase-reductase C-terminal" evidence="1">
    <location>
        <begin position="4"/>
        <end position="176"/>
    </location>
</feature>
<dbReference type="Proteomes" id="UP001202248">
    <property type="component" value="Unassembled WGS sequence"/>
</dbReference>
<dbReference type="PANTHER" id="PTHR38011">
    <property type="entry name" value="DIHYDROFOLATE REDUCTASE FAMILY PROTEIN (AFU_ORTHOLOGUE AFUA_8G06820)"/>
    <property type="match status" value="1"/>
</dbReference>
<name>A0ABS9SEC7_9BACT</name>
<dbReference type="Pfam" id="PF01872">
    <property type="entry name" value="RibD_C"/>
    <property type="match status" value="1"/>
</dbReference>
<organism evidence="2 3">
    <name type="scientific">Niabella ginsengisoli</name>
    <dbReference type="NCBI Taxonomy" id="522298"/>
    <lineage>
        <taxon>Bacteria</taxon>
        <taxon>Pseudomonadati</taxon>
        <taxon>Bacteroidota</taxon>
        <taxon>Chitinophagia</taxon>
        <taxon>Chitinophagales</taxon>
        <taxon>Chitinophagaceae</taxon>
        <taxon>Niabella</taxon>
    </lineage>
</organism>
<comment type="caution">
    <text evidence="2">The sequence shown here is derived from an EMBL/GenBank/DDBJ whole genome shotgun (WGS) entry which is preliminary data.</text>
</comment>
<evidence type="ECO:0000313" key="3">
    <source>
        <dbReference type="Proteomes" id="UP001202248"/>
    </source>
</evidence>
<protein>
    <submittedName>
        <fullName evidence="2">Dihydrofolate reductase family protein</fullName>
    </submittedName>
</protein>
<dbReference type="EMBL" id="JAKWBL010000001">
    <property type="protein sequence ID" value="MCH5596716.1"/>
    <property type="molecule type" value="Genomic_DNA"/>
</dbReference>
<dbReference type="RefSeq" id="WP_240826137.1">
    <property type="nucleotide sequence ID" value="NZ_JAKWBL010000001.1"/>
</dbReference>
<reference evidence="2 3" key="1">
    <citation type="submission" date="2022-02" db="EMBL/GenBank/DDBJ databases">
        <authorList>
            <person name="Min J."/>
        </authorList>
    </citation>
    <scope>NUCLEOTIDE SEQUENCE [LARGE SCALE GENOMIC DNA]</scope>
    <source>
        <strain evidence="2 3">GR10-1</strain>
    </source>
</reference>
<dbReference type="PANTHER" id="PTHR38011:SF11">
    <property type="entry name" value="2,5-DIAMINO-6-RIBOSYLAMINO-4(3H)-PYRIMIDINONE 5'-PHOSPHATE REDUCTASE"/>
    <property type="match status" value="1"/>
</dbReference>
<gene>
    <name evidence="2" type="ORF">MKP09_01660</name>
</gene>